<organism evidence="1 2">
    <name type="scientific">Candidatus Enterococcus palustris</name>
    <dbReference type="NCBI Taxonomy" id="1834189"/>
    <lineage>
        <taxon>Bacteria</taxon>
        <taxon>Bacillati</taxon>
        <taxon>Bacillota</taxon>
        <taxon>Bacilli</taxon>
        <taxon>Lactobacillales</taxon>
        <taxon>Enterococcaceae</taxon>
        <taxon>Enterococcus</taxon>
    </lineage>
</organism>
<proteinExistence type="predicted"/>
<dbReference type="Proteomes" id="UP000194948">
    <property type="component" value="Chromosome"/>
</dbReference>
<reference evidence="1 2" key="2">
    <citation type="submission" date="2024-03" db="EMBL/GenBank/DDBJ databases">
        <title>The Genome Sequence of Enterococcus sp. DIV0205d.</title>
        <authorList>
            <consortium name="The Broad Institute Genomics Platform"/>
            <consortium name="The Broad Institute Microbial Omics Core"/>
            <consortium name="The Broad Institute Genomic Center for Infectious Diseases"/>
            <person name="Earl A."/>
            <person name="Manson A."/>
            <person name="Gilmore M."/>
            <person name="Schwartman J."/>
            <person name="Shea T."/>
            <person name="Abouelleil A."/>
            <person name="Cao P."/>
            <person name="Chapman S."/>
            <person name="Cusick C."/>
            <person name="Young S."/>
            <person name="Neafsey D."/>
            <person name="Nusbaum C."/>
            <person name="Birren B."/>
        </authorList>
    </citation>
    <scope>NUCLEOTIDE SEQUENCE [LARGE SCALE GENOMIC DNA]</scope>
    <source>
        <strain evidence="1 2">7F3_DIV0205</strain>
    </source>
</reference>
<protein>
    <submittedName>
        <fullName evidence="1">Uncharacterized protein</fullName>
    </submittedName>
</protein>
<evidence type="ECO:0000313" key="1">
    <source>
        <dbReference type="EMBL" id="WYK00650.1"/>
    </source>
</evidence>
<dbReference type="RefSeq" id="WP_170922980.1">
    <property type="nucleotide sequence ID" value="NZ_CP147244.1"/>
</dbReference>
<reference evidence="2" key="1">
    <citation type="submission" date="2017-05" db="EMBL/GenBank/DDBJ databases">
        <title>The Genome Sequence of EEnterococcus faecalis 9F2_4866.</title>
        <authorList>
            <consortium name="The Broad Institute Genomics Platform"/>
            <consortium name="The Broad Institute Genomic Center for Infectious Diseases"/>
            <person name="Earl A."/>
            <person name="Manson A."/>
            <person name="Schwartman J."/>
            <person name="Gilmore M."/>
            <person name="Abouelleil A."/>
            <person name="Cao P."/>
            <person name="Chapman S."/>
            <person name="Cusick C."/>
            <person name="Shea T."/>
            <person name="Young S."/>
            <person name="Neafsey D."/>
            <person name="Nusbaum C."/>
            <person name="Birren B."/>
        </authorList>
    </citation>
    <scope>NUCLEOTIDE SEQUENCE [LARGE SCALE GENOMIC DNA]</scope>
    <source>
        <strain evidence="2">7F3_DIV0205</strain>
    </source>
</reference>
<accession>A0AAQ3Y551</accession>
<name>A0AAQ3Y551_9ENTE</name>
<sequence>MRKLSIEKMEAAKDLKKVDAVVGASFERSKNSEDTVDRSETIVANTVGGWSRLVCWP</sequence>
<evidence type="ECO:0000313" key="2">
    <source>
        <dbReference type="Proteomes" id="UP000194948"/>
    </source>
</evidence>
<dbReference type="AlphaFoldDB" id="A0AAQ3Y551"/>
<gene>
    <name evidence="1" type="ORF">A5821_001748</name>
</gene>
<keyword evidence="2" id="KW-1185">Reference proteome</keyword>
<dbReference type="EMBL" id="CP147244">
    <property type="protein sequence ID" value="WYK00650.1"/>
    <property type="molecule type" value="Genomic_DNA"/>
</dbReference>